<dbReference type="HOGENOM" id="CLU_177991_0_0_1"/>
<reference evidence="3" key="1">
    <citation type="submission" date="2012-12" db="EMBL/GenBank/DDBJ databases">
        <authorList>
            <person name="Hellsten U."/>
            <person name="Grimwood J."/>
            <person name="Chapman J.A."/>
            <person name="Shapiro H."/>
            <person name="Aerts A."/>
            <person name="Otillar R.P."/>
            <person name="Terry A.Y."/>
            <person name="Boore J.L."/>
            <person name="Simakov O."/>
            <person name="Marletaz F."/>
            <person name="Cho S.-J."/>
            <person name="Edsinger-Gonzales E."/>
            <person name="Havlak P."/>
            <person name="Kuo D.-H."/>
            <person name="Larsson T."/>
            <person name="Lv J."/>
            <person name="Arendt D."/>
            <person name="Savage R."/>
            <person name="Osoegawa K."/>
            <person name="de Jong P."/>
            <person name="Lindberg D.R."/>
            <person name="Seaver E.C."/>
            <person name="Weisblat D.A."/>
            <person name="Putnam N.H."/>
            <person name="Grigoriev I.V."/>
            <person name="Rokhsar D.S."/>
        </authorList>
    </citation>
    <scope>NUCLEOTIDE SEQUENCE</scope>
    <source>
        <strain evidence="3">I ESC-2004</strain>
    </source>
</reference>
<dbReference type="Proteomes" id="UP000014760">
    <property type="component" value="Unassembled WGS sequence"/>
</dbReference>
<protein>
    <recommendedName>
        <fullName evidence="4">Reverse transcriptase domain-containing protein</fullName>
    </recommendedName>
</protein>
<evidence type="ECO:0000313" key="2">
    <source>
        <dbReference type="EnsemblMetazoa" id="CapteP135689"/>
    </source>
</evidence>
<dbReference type="EMBL" id="KB308001">
    <property type="protein sequence ID" value="ELT98366.1"/>
    <property type="molecule type" value="Genomic_DNA"/>
</dbReference>
<reference evidence="2" key="3">
    <citation type="submission" date="2015-06" db="UniProtKB">
        <authorList>
            <consortium name="EnsemblMetazoa"/>
        </authorList>
    </citation>
    <scope>IDENTIFICATION</scope>
</reference>
<keyword evidence="3" id="KW-1185">Reference proteome</keyword>
<sequence>MLFSLSNVLHDTKLSLVIDGAVIDTVKSTTFLGVKIDNKLTFAEHLTQTCNKVSKSIGIIYKTSKIVNTATSIMLYDSLVLPYLT</sequence>
<evidence type="ECO:0000313" key="1">
    <source>
        <dbReference type="EMBL" id="ELT98366.1"/>
    </source>
</evidence>
<gene>
    <name evidence="1" type="ORF">CAPTEDRAFT_135689</name>
</gene>
<dbReference type="EnsemblMetazoa" id="CapteT135689">
    <property type="protein sequence ID" value="CapteP135689"/>
    <property type="gene ID" value="CapteG135689"/>
</dbReference>
<dbReference type="OrthoDB" id="8062896at2759"/>
<dbReference type="AlphaFoldDB" id="R7U3X5"/>
<organism evidence="1">
    <name type="scientific">Capitella teleta</name>
    <name type="common">Polychaete worm</name>
    <dbReference type="NCBI Taxonomy" id="283909"/>
    <lineage>
        <taxon>Eukaryota</taxon>
        <taxon>Metazoa</taxon>
        <taxon>Spiralia</taxon>
        <taxon>Lophotrochozoa</taxon>
        <taxon>Annelida</taxon>
        <taxon>Polychaeta</taxon>
        <taxon>Sedentaria</taxon>
        <taxon>Scolecida</taxon>
        <taxon>Capitellidae</taxon>
        <taxon>Capitella</taxon>
    </lineage>
</organism>
<accession>R7U3X5</accession>
<name>R7U3X5_CAPTE</name>
<dbReference type="EMBL" id="AMQN01027091">
    <property type="status" value="NOT_ANNOTATED_CDS"/>
    <property type="molecule type" value="Genomic_DNA"/>
</dbReference>
<evidence type="ECO:0000313" key="3">
    <source>
        <dbReference type="Proteomes" id="UP000014760"/>
    </source>
</evidence>
<reference evidence="1 3" key="2">
    <citation type="journal article" date="2013" name="Nature">
        <title>Insights into bilaterian evolution from three spiralian genomes.</title>
        <authorList>
            <person name="Simakov O."/>
            <person name="Marletaz F."/>
            <person name="Cho S.J."/>
            <person name="Edsinger-Gonzales E."/>
            <person name="Havlak P."/>
            <person name="Hellsten U."/>
            <person name="Kuo D.H."/>
            <person name="Larsson T."/>
            <person name="Lv J."/>
            <person name="Arendt D."/>
            <person name="Savage R."/>
            <person name="Osoegawa K."/>
            <person name="de Jong P."/>
            <person name="Grimwood J."/>
            <person name="Chapman J.A."/>
            <person name="Shapiro H."/>
            <person name="Aerts A."/>
            <person name="Otillar R.P."/>
            <person name="Terry A.Y."/>
            <person name="Boore J.L."/>
            <person name="Grigoriev I.V."/>
            <person name="Lindberg D.R."/>
            <person name="Seaver E.C."/>
            <person name="Weisblat D.A."/>
            <person name="Putnam N.H."/>
            <person name="Rokhsar D.S."/>
        </authorList>
    </citation>
    <scope>NUCLEOTIDE SEQUENCE</scope>
    <source>
        <strain evidence="1 3">I ESC-2004</strain>
    </source>
</reference>
<evidence type="ECO:0008006" key="4">
    <source>
        <dbReference type="Google" id="ProtNLM"/>
    </source>
</evidence>
<proteinExistence type="predicted"/>